<feature type="transmembrane region" description="Helical" evidence="1">
    <location>
        <begin position="144"/>
        <end position="168"/>
    </location>
</feature>
<evidence type="ECO:0000313" key="3">
    <source>
        <dbReference type="Proteomes" id="UP001642484"/>
    </source>
</evidence>
<evidence type="ECO:0000313" key="2">
    <source>
        <dbReference type="EMBL" id="CAK9117500.1"/>
    </source>
</evidence>
<keyword evidence="3" id="KW-1185">Reference proteome</keyword>
<keyword evidence="1" id="KW-0812">Transmembrane</keyword>
<protein>
    <submittedName>
        <fullName evidence="2">Uncharacterized protein</fullName>
    </submittedName>
</protein>
<dbReference type="EMBL" id="CAXAMN010028717">
    <property type="protein sequence ID" value="CAK9117500.1"/>
    <property type="molecule type" value="Genomic_DNA"/>
</dbReference>
<comment type="caution">
    <text evidence="2">The sequence shown here is derived from an EMBL/GenBank/DDBJ whole genome shotgun (WGS) entry which is preliminary data.</text>
</comment>
<feature type="transmembrane region" description="Helical" evidence="1">
    <location>
        <begin position="240"/>
        <end position="262"/>
    </location>
</feature>
<sequence>MAFPSLARLLRMEPTAPPAAPAARRTAEPTACLALRGPVPKVPRAPGYRQTHVEDEWWSVDADNPPAHVRLQALVQKSLGMGRVTLPWFLVGYILPVIAMKAVTVSIMNVHPVLIAVPCVLAADQRMMRVIHKLIIGMGWLQNFCILWLPEMHHALIIPVFCVCIIGFSRDRNHFFSRYVPQNDNVLGWARGLVQDLLRLPNPVRDFLVGIQWLAGFYVLCNTGLTTLRRCFTLDQQRIPVAEVAATALGLTLSLATMSYWLSSVVWVEDMSCFLGLLNLALMSCHHGLHCLYSVRGVWTRGLEGTDMDVSRQLVTAHFLCIYLVMNLDPSVKQMNCYQQWSVWVAHGNFLLLLAFLFRQAERLSRRRTCRGVLREFRAELAERARQSAPRPS</sequence>
<accession>A0ABP0SZ86</accession>
<evidence type="ECO:0000256" key="1">
    <source>
        <dbReference type="SAM" id="Phobius"/>
    </source>
</evidence>
<organism evidence="2 3">
    <name type="scientific">Durusdinium trenchii</name>
    <dbReference type="NCBI Taxonomy" id="1381693"/>
    <lineage>
        <taxon>Eukaryota</taxon>
        <taxon>Sar</taxon>
        <taxon>Alveolata</taxon>
        <taxon>Dinophyceae</taxon>
        <taxon>Suessiales</taxon>
        <taxon>Symbiodiniaceae</taxon>
        <taxon>Durusdinium</taxon>
    </lineage>
</organism>
<keyword evidence="1" id="KW-1133">Transmembrane helix</keyword>
<feature type="transmembrane region" description="Helical" evidence="1">
    <location>
        <begin position="80"/>
        <end position="99"/>
    </location>
</feature>
<gene>
    <name evidence="2" type="ORF">CCMP2556_LOCUS54817</name>
</gene>
<reference evidence="2 3" key="1">
    <citation type="submission" date="2024-02" db="EMBL/GenBank/DDBJ databases">
        <authorList>
            <person name="Chen Y."/>
            <person name="Shah S."/>
            <person name="Dougan E. K."/>
            <person name="Thang M."/>
            <person name="Chan C."/>
        </authorList>
    </citation>
    <scope>NUCLEOTIDE SEQUENCE [LARGE SCALE GENOMIC DNA]</scope>
</reference>
<proteinExistence type="predicted"/>
<keyword evidence="1" id="KW-0472">Membrane</keyword>
<dbReference type="Proteomes" id="UP001642484">
    <property type="component" value="Unassembled WGS sequence"/>
</dbReference>
<feature type="transmembrane region" description="Helical" evidence="1">
    <location>
        <begin position="338"/>
        <end position="358"/>
    </location>
</feature>
<name>A0ABP0SZ86_9DINO</name>